<dbReference type="STRING" id="694327.DFW101_3395"/>
<evidence type="ECO:0000256" key="7">
    <source>
        <dbReference type="ARBA" id="ARBA00048488"/>
    </source>
</evidence>
<evidence type="ECO:0000256" key="2">
    <source>
        <dbReference type="ARBA" id="ARBA00011017"/>
    </source>
</evidence>
<dbReference type="EMBL" id="CM001368">
    <property type="protein sequence ID" value="EHJ49393.1"/>
    <property type="molecule type" value="Genomic_DNA"/>
</dbReference>
<evidence type="ECO:0000256" key="6">
    <source>
        <dbReference type="ARBA" id="ARBA00047806"/>
    </source>
</evidence>
<dbReference type="HOGENOM" id="CLU_031040_0_1_7"/>
<feature type="domain" description="MsrB" evidence="10">
    <location>
        <begin position="202"/>
        <end position="324"/>
    </location>
</feature>
<dbReference type="PROSITE" id="PS51790">
    <property type="entry name" value="MSRB"/>
    <property type="match status" value="1"/>
</dbReference>
<name>G7QBH0_9BACT</name>
<keyword evidence="3 9" id="KW-0560">Oxidoreductase</keyword>
<dbReference type="PANTHER" id="PTHR10173:SF59">
    <property type="entry name" value="PEPTIDE METHIONINE SULFOXIDE REDUCTASE MSRA_MSRB"/>
    <property type="match status" value="1"/>
</dbReference>
<dbReference type="GO" id="GO:0033743">
    <property type="term" value="F:peptide-methionine (R)-S-oxide reductase activity"/>
    <property type="evidence" value="ECO:0007669"/>
    <property type="project" value="UniProtKB-EC"/>
</dbReference>
<keyword evidence="12" id="KW-1185">Reference proteome</keyword>
<dbReference type="InterPro" id="IPR036509">
    <property type="entry name" value="Met_Sox_Rdtase_MsrA_sf"/>
</dbReference>
<dbReference type="GO" id="GO:0006979">
    <property type="term" value="P:response to oxidative stress"/>
    <property type="evidence" value="ECO:0007669"/>
    <property type="project" value="InterPro"/>
</dbReference>
<dbReference type="InterPro" id="IPR028427">
    <property type="entry name" value="Met_Sox_Rdtase_MsrB"/>
</dbReference>
<evidence type="ECO:0000256" key="5">
    <source>
        <dbReference type="ARBA" id="ARBA00024679"/>
    </source>
</evidence>
<reference evidence="12" key="1">
    <citation type="journal article" date="2015" name="Genome Announc.">
        <title>High-Quality Draft Genome Sequence of Desulfovibrio carbinoliphilus FW-101-2B, an Organic Acid-Oxidizing Sulfate-Reducing Bacterium Isolated from Uranium(VI)-Contaminated Groundwater.</title>
        <authorList>
            <person name="Ramsay B.D."/>
            <person name="Hwang C."/>
            <person name="Woo H.L."/>
            <person name="Carroll S.L."/>
            <person name="Lucas S."/>
            <person name="Han J."/>
            <person name="Lapidus A.L."/>
            <person name="Cheng J.F."/>
            <person name="Goodwin L.A."/>
            <person name="Pitluck S."/>
            <person name="Peters L."/>
            <person name="Chertkov O."/>
            <person name="Held B."/>
            <person name="Detter J.C."/>
            <person name="Han C.S."/>
            <person name="Tapia R."/>
            <person name="Land M.L."/>
            <person name="Hauser L.J."/>
            <person name="Kyrpides N.C."/>
            <person name="Ivanova N.N."/>
            <person name="Mikhailova N."/>
            <person name="Pagani I."/>
            <person name="Woyke T."/>
            <person name="Arkin A.P."/>
            <person name="Dehal P."/>
            <person name="Chivian D."/>
            <person name="Criddle C.S."/>
            <person name="Wu W."/>
            <person name="Chakraborty R."/>
            <person name="Hazen T.C."/>
            <person name="Fields M.W."/>
        </authorList>
    </citation>
    <scope>NUCLEOTIDE SEQUENCE [LARGE SCALE GENOMIC DNA]</scope>
    <source>
        <strain evidence="12">FW-101-2B</strain>
    </source>
</reference>
<evidence type="ECO:0000313" key="12">
    <source>
        <dbReference type="Proteomes" id="UP000004662"/>
    </source>
</evidence>
<dbReference type="GO" id="GO:0033744">
    <property type="term" value="F:L-methionine:thioredoxin-disulfide S-oxidoreductase activity"/>
    <property type="evidence" value="ECO:0007669"/>
    <property type="project" value="RHEA"/>
</dbReference>
<dbReference type="NCBIfam" id="TIGR00357">
    <property type="entry name" value="peptide-methionine (R)-S-oxide reductase MsrB"/>
    <property type="match status" value="1"/>
</dbReference>
<dbReference type="InterPro" id="IPR002569">
    <property type="entry name" value="Met_Sox_Rdtase_MsrA_dom"/>
</dbReference>
<dbReference type="PANTHER" id="PTHR10173">
    <property type="entry name" value="METHIONINE SULFOXIDE REDUCTASE"/>
    <property type="match status" value="1"/>
</dbReference>
<dbReference type="Pfam" id="PF01641">
    <property type="entry name" value="SelR"/>
    <property type="match status" value="1"/>
</dbReference>
<protein>
    <recommendedName>
        <fullName evidence="9">Peptide methionine sulfoxide reductase MsrA</fullName>
        <shortName evidence="9">Protein-methionine-S-oxide reductase</shortName>
        <ecNumber evidence="9">1.8.4.11</ecNumber>
    </recommendedName>
    <alternativeName>
        <fullName evidence="9">Peptide-methionine (S)-S-oxide reductase</fullName>
        <shortName evidence="9">Peptide Met(O) reductase</shortName>
    </alternativeName>
</protein>
<dbReference type="Gene3D" id="3.30.1060.10">
    <property type="entry name" value="Peptide methionine sulphoxide reductase MsrA"/>
    <property type="match status" value="1"/>
</dbReference>
<dbReference type="OrthoDB" id="4174719at2"/>
<feature type="active site" evidence="9">
    <location>
        <position position="18"/>
    </location>
</feature>
<dbReference type="Pfam" id="PF01625">
    <property type="entry name" value="PMSR"/>
    <property type="match status" value="1"/>
</dbReference>
<dbReference type="eggNOG" id="COG0225">
    <property type="taxonomic scope" value="Bacteria"/>
</dbReference>
<dbReference type="AlphaFoldDB" id="G7QBH0"/>
<sequence>MPNTQENLSQVATLAGGCFWCVESDLAKLPGVVRVVSGYTGGTEPQPDYERVSSGRTGHYEAVQVFFDPRRISYRQVLDVFLRHIDPTDPGGQFADRGRQYRPAVFYHTEAQKREAEAALAGLTASGTFDEPLAVAVLPFAFFQDAEDYHQNYAKTHKLQYETYRRFSGRDRFLEQVWGPKAQPAATSGTSGDWRRFAKPDAATLRQRLAPLAYDVTQKEKTEPPFENAYWDSKAEGLYVDVVSGEPLFSSRDKFDSGTGWPSFTKPLVPENIVTREDKRFFSTRTEVRSRHGDSHLGHVFTDGPPPSGLRYCMNSAALRFVPKDDLESAGYGEFGKDFL</sequence>
<comment type="similarity">
    <text evidence="9">Belongs to the MsrA Met sulfoxide reductase family.</text>
</comment>
<comment type="catalytic activity">
    <reaction evidence="8 9">
        <text>[thioredoxin]-disulfide + L-methionine + H2O = L-methionine (S)-S-oxide + [thioredoxin]-dithiol</text>
        <dbReference type="Rhea" id="RHEA:19993"/>
        <dbReference type="Rhea" id="RHEA-COMP:10698"/>
        <dbReference type="Rhea" id="RHEA-COMP:10700"/>
        <dbReference type="ChEBI" id="CHEBI:15377"/>
        <dbReference type="ChEBI" id="CHEBI:29950"/>
        <dbReference type="ChEBI" id="CHEBI:50058"/>
        <dbReference type="ChEBI" id="CHEBI:57844"/>
        <dbReference type="ChEBI" id="CHEBI:58772"/>
        <dbReference type="EC" id="1.8.4.11"/>
    </reaction>
</comment>
<dbReference type="Proteomes" id="UP000004662">
    <property type="component" value="Chromosome"/>
</dbReference>
<proteinExistence type="inferred from homology"/>
<dbReference type="HAMAP" id="MF_01401">
    <property type="entry name" value="MsrA"/>
    <property type="match status" value="1"/>
</dbReference>
<comment type="similarity">
    <text evidence="2">In the N-terminal section; belongs to the MsrA Met sulfoxide reductase family.</text>
</comment>
<comment type="catalytic activity">
    <reaction evidence="7">
        <text>L-methionyl-[protein] + [thioredoxin]-disulfide + H2O = L-methionyl-(R)-S-oxide-[protein] + [thioredoxin]-dithiol</text>
        <dbReference type="Rhea" id="RHEA:24164"/>
        <dbReference type="Rhea" id="RHEA-COMP:10698"/>
        <dbReference type="Rhea" id="RHEA-COMP:10700"/>
        <dbReference type="Rhea" id="RHEA-COMP:12313"/>
        <dbReference type="Rhea" id="RHEA-COMP:12314"/>
        <dbReference type="ChEBI" id="CHEBI:15377"/>
        <dbReference type="ChEBI" id="CHEBI:16044"/>
        <dbReference type="ChEBI" id="CHEBI:29950"/>
        <dbReference type="ChEBI" id="CHEBI:45764"/>
        <dbReference type="ChEBI" id="CHEBI:50058"/>
        <dbReference type="EC" id="1.8.4.12"/>
    </reaction>
</comment>
<organism evidence="11 12">
    <name type="scientific">Solidesulfovibrio carbinoliphilus subsp. oakridgensis</name>
    <dbReference type="NCBI Taxonomy" id="694327"/>
    <lineage>
        <taxon>Bacteria</taxon>
        <taxon>Pseudomonadati</taxon>
        <taxon>Thermodesulfobacteriota</taxon>
        <taxon>Desulfovibrionia</taxon>
        <taxon>Desulfovibrionales</taxon>
        <taxon>Desulfovibrionaceae</taxon>
        <taxon>Solidesulfovibrio</taxon>
    </lineage>
</organism>
<evidence type="ECO:0000256" key="8">
    <source>
        <dbReference type="ARBA" id="ARBA00048782"/>
    </source>
</evidence>
<dbReference type="InterPro" id="IPR011057">
    <property type="entry name" value="Mss4-like_sf"/>
</dbReference>
<dbReference type="eggNOG" id="COG0229">
    <property type="taxonomic scope" value="Bacteria"/>
</dbReference>
<gene>
    <name evidence="9" type="primary">msrA</name>
    <name evidence="11" type="ORF">DFW101_3395</name>
</gene>
<dbReference type="FunFam" id="2.170.150.20:FF:000003">
    <property type="entry name" value="Peptide methionine sulfoxide reductase MsrB"/>
    <property type="match status" value="1"/>
</dbReference>
<comment type="catalytic activity">
    <reaction evidence="6 9">
        <text>L-methionyl-[protein] + [thioredoxin]-disulfide + H2O = L-methionyl-(S)-S-oxide-[protein] + [thioredoxin]-dithiol</text>
        <dbReference type="Rhea" id="RHEA:14217"/>
        <dbReference type="Rhea" id="RHEA-COMP:10698"/>
        <dbReference type="Rhea" id="RHEA-COMP:10700"/>
        <dbReference type="Rhea" id="RHEA-COMP:12313"/>
        <dbReference type="Rhea" id="RHEA-COMP:12315"/>
        <dbReference type="ChEBI" id="CHEBI:15377"/>
        <dbReference type="ChEBI" id="CHEBI:16044"/>
        <dbReference type="ChEBI" id="CHEBI:29950"/>
        <dbReference type="ChEBI" id="CHEBI:44120"/>
        <dbReference type="ChEBI" id="CHEBI:50058"/>
        <dbReference type="EC" id="1.8.4.11"/>
    </reaction>
</comment>
<dbReference type="SUPFAM" id="SSF55068">
    <property type="entry name" value="Peptide methionine sulfoxide reductase"/>
    <property type="match status" value="1"/>
</dbReference>
<dbReference type="GO" id="GO:0008113">
    <property type="term" value="F:peptide-methionine (S)-S-oxide reductase activity"/>
    <property type="evidence" value="ECO:0007669"/>
    <property type="project" value="UniProtKB-UniRule"/>
</dbReference>
<dbReference type="GO" id="GO:0030091">
    <property type="term" value="P:protein repair"/>
    <property type="evidence" value="ECO:0007669"/>
    <property type="project" value="InterPro"/>
</dbReference>
<accession>G7QBH0</accession>
<comment type="function">
    <text evidence="5 9">Has an important function as a repair enzyme for proteins that have been inactivated by oxidation. Catalyzes the reversible oxidation-reduction of methionine sulfoxide in proteins to methionine.</text>
</comment>
<dbReference type="SUPFAM" id="SSF51316">
    <property type="entry name" value="Mss4-like"/>
    <property type="match status" value="1"/>
</dbReference>
<evidence type="ECO:0000256" key="3">
    <source>
        <dbReference type="ARBA" id="ARBA00023002"/>
    </source>
</evidence>
<comment type="similarity">
    <text evidence="1">In the C-terminal section; belongs to the MsrB Met sulfoxide reductase family.</text>
</comment>
<dbReference type="GO" id="GO:0005737">
    <property type="term" value="C:cytoplasm"/>
    <property type="evidence" value="ECO:0007669"/>
    <property type="project" value="TreeGrafter"/>
</dbReference>
<evidence type="ECO:0000256" key="9">
    <source>
        <dbReference type="HAMAP-Rule" id="MF_01401"/>
    </source>
</evidence>
<evidence type="ECO:0000256" key="1">
    <source>
        <dbReference type="ARBA" id="ARBA00008076"/>
    </source>
</evidence>
<keyword evidence="4" id="KW-0511">Multifunctional enzyme</keyword>
<dbReference type="InterPro" id="IPR002579">
    <property type="entry name" value="Met_Sox_Rdtase_MsrB_dom"/>
</dbReference>
<evidence type="ECO:0000259" key="10">
    <source>
        <dbReference type="PROSITE" id="PS51790"/>
    </source>
</evidence>
<evidence type="ECO:0000313" key="11">
    <source>
        <dbReference type="EMBL" id="EHJ49393.1"/>
    </source>
</evidence>
<dbReference type="RefSeq" id="WP_009182720.1">
    <property type="nucleotide sequence ID" value="NZ_CM001368.1"/>
</dbReference>
<dbReference type="Gene3D" id="2.170.150.20">
    <property type="entry name" value="Peptide methionine sulfoxide reductase"/>
    <property type="match status" value="1"/>
</dbReference>
<evidence type="ECO:0000256" key="4">
    <source>
        <dbReference type="ARBA" id="ARBA00023268"/>
    </source>
</evidence>
<dbReference type="EC" id="1.8.4.11" evidence="9"/>
<dbReference type="NCBIfam" id="TIGR00401">
    <property type="entry name" value="msrA"/>
    <property type="match status" value="1"/>
</dbReference>